<dbReference type="PANTHER" id="PTHR46211:SF14">
    <property type="entry name" value="GLYCEROPHOSPHODIESTER PHOSPHODIESTERASE"/>
    <property type="match status" value="1"/>
</dbReference>
<sequence>MARGSQLLQRPRIYGHRGCRGLRPENTLAAFLHALEWPIDGLELDVVLSADNQVVVSHEPWLNADICLGPTGERLTPEQGRGFNLYQQPYATIRRCDCGSLRHPSFPEQQLAPAYKPLLSEVLEAVARRSAELHRPVPAYSIELKSEPHADGLLQPAPAVFVARVLAELDAYLHRPWPELLIMSFDHRVVQAARMLSSLPVCLLIEDNLAVEEHVHQLGFLPDVLGPQHTLLTPDLLRWCQAAQLPIVTWTVNALSDLGAVAKLGVHGITTDYPNRAASLLGL</sequence>
<dbReference type="InterPro" id="IPR017946">
    <property type="entry name" value="PLC-like_Pdiesterase_TIM-brl"/>
</dbReference>
<dbReference type="KEGG" id="hyh:D3Y59_13640"/>
<dbReference type="PROSITE" id="PS51704">
    <property type="entry name" value="GP_PDE"/>
    <property type="match status" value="1"/>
</dbReference>
<keyword evidence="3" id="KW-1185">Reference proteome</keyword>
<evidence type="ECO:0000313" key="3">
    <source>
        <dbReference type="Proteomes" id="UP000262802"/>
    </source>
</evidence>
<protein>
    <submittedName>
        <fullName evidence="2">Glycerophosphodiester phosphodiesterase</fullName>
    </submittedName>
</protein>
<feature type="domain" description="GP-PDE" evidence="1">
    <location>
        <begin position="11"/>
        <end position="281"/>
    </location>
</feature>
<dbReference type="RefSeq" id="WP_119445544.1">
    <property type="nucleotide sequence ID" value="NZ_CP032317.1"/>
</dbReference>
<dbReference type="InterPro" id="IPR030395">
    <property type="entry name" value="GP_PDE_dom"/>
</dbReference>
<proteinExistence type="predicted"/>
<dbReference type="AlphaFoldDB" id="A0A3B7R3S2"/>
<dbReference type="PANTHER" id="PTHR46211">
    <property type="entry name" value="GLYCEROPHOSPHORYL DIESTER PHOSPHODIESTERASE"/>
    <property type="match status" value="1"/>
</dbReference>
<dbReference type="Gene3D" id="3.20.20.190">
    <property type="entry name" value="Phosphatidylinositol (PI) phosphodiesterase"/>
    <property type="match status" value="1"/>
</dbReference>
<evidence type="ECO:0000259" key="1">
    <source>
        <dbReference type="PROSITE" id="PS51704"/>
    </source>
</evidence>
<reference evidence="2 3" key="1">
    <citation type="submission" date="2018-09" db="EMBL/GenBank/DDBJ databases">
        <title>Hymenobacter medium sp. nov., isolated from R2A medium.</title>
        <authorList>
            <person name="Yingchao G."/>
        </authorList>
    </citation>
    <scope>NUCLEOTIDE SEQUENCE [LARGE SCALE GENOMIC DNA]</scope>
    <source>
        <strain evidence="3">sh-6</strain>
    </source>
</reference>
<dbReference type="EMBL" id="CP032317">
    <property type="protein sequence ID" value="AYA37990.1"/>
    <property type="molecule type" value="Genomic_DNA"/>
</dbReference>
<dbReference type="OrthoDB" id="384721at2"/>
<gene>
    <name evidence="2" type="ORF">D3Y59_13640</name>
</gene>
<dbReference type="Proteomes" id="UP000262802">
    <property type="component" value="Chromosome"/>
</dbReference>
<accession>A0A3B7R3S2</accession>
<organism evidence="2 3">
    <name type="scientific">Hymenobacter oligotrophus</name>
    <dbReference type="NCBI Taxonomy" id="2319843"/>
    <lineage>
        <taxon>Bacteria</taxon>
        <taxon>Pseudomonadati</taxon>
        <taxon>Bacteroidota</taxon>
        <taxon>Cytophagia</taxon>
        <taxon>Cytophagales</taxon>
        <taxon>Hymenobacteraceae</taxon>
        <taxon>Hymenobacter</taxon>
    </lineage>
</organism>
<dbReference type="GO" id="GO:0006629">
    <property type="term" value="P:lipid metabolic process"/>
    <property type="evidence" value="ECO:0007669"/>
    <property type="project" value="InterPro"/>
</dbReference>
<name>A0A3B7R3S2_9BACT</name>
<dbReference type="GO" id="GO:0008081">
    <property type="term" value="F:phosphoric diester hydrolase activity"/>
    <property type="evidence" value="ECO:0007669"/>
    <property type="project" value="InterPro"/>
</dbReference>
<dbReference type="SUPFAM" id="SSF51695">
    <property type="entry name" value="PLC-like phosphodiesterases"/>
    <property type="match status" value="1"/>
</dbReference>
<dbReference type="Pfam" id="PF03009">
    <property type="entry name" value="GDPD"/>
    <property type="match status" value="1"/>
</dbReference>
<evidence type="ECO:0000313" key="2">
    <source>
        <dbReference type="EMBL" id="AYA37990.1"/>
    </source>
</evidence>